<dbReference type="PROSITE" id="PS00530">
    <property type="entry name" value="RNASE_T2_1"/>
    <property type="match status" value="1"/>
</dbReference>
<evidence type="ECO:0000313" key="4">
    <source>
        <dbReference type="EMBL" id="RDV01716.1"/>
    </source>
</evidence>
<dbReference type="SUPFAM" id="SSF55895">
    <property type="entry name" value="Ribonuclease Rh-like"/>
    <property type="match status" value="1"/>
</dbReference>
<reference evidence="5" key="1">
    <citation type="submission" date="2018-08" db="EMBL/GenBank/DDBJ databases">
        <authorList>
            <person name="Kim S.-J."/>
            <person name="Jung G.-Y."/>
        </authorList>
    </citation>
    <scope>NUCLEOTIDE SEQUENCE [LARGE SCALE GENOMIC DNA]</scope>
    <source>
        <strain evidence="5">GY_G</strain>
    </source>
</reference>
<keyword evidence="5" id="KW-1185">Reference proteome</keyword>
<accession>A0A371B295</accession>
<protein>
    <submittedName>
        <fullName evidence="4">Ribonuclease T</fullName>
    </submittedName>
</protein>
<dbReference type="PANTHER" id="PTHR11240">
    <property type="entry name" value="RIBONUCLEASE T2"/>
    <property type="match status" value="1"/>
</dbReference>
<dbReference type="PANTHER" id="PTHR11240:SF22">
    <property type="entry name" value="RIBONUCLEASE T2"/>
    <property type="match status" value="1"/>
</dbReference>
<comment type="similarity">
    <text evidence="1 2">Belongs to the RNase T2 family.</text>
</comment>
<dbReference type="PROSITE" id="PS00531">
    <property type="entry name" value="RNASE_T2_2"/>
    <property type="match status" value="1"/>
</dbReference>
<dbReference type="GO" id="GO:0033897">
    <property type="term" value="F:ribonuclease T2 activity"/>
    <property type="evidence" value="ECO:0007669"/>
    <property type="project" value="InterPro"/>
</dbReference>
<dbReference type="EMBL" id="QRGP01000003">
    <property type="protein sequence ID" value="RDV01716.1"/>
    <property type="molecule type" value="Genomic_DNA"/>
</dbReference>
<evidence type="ECO:0000256" key="3">
    <source>
        <dbReference type="SAM" id="SignalP"/>
    </source>
</evidence>
<dbReference type="Gene3D" id="3.90.730.10">
    <property type="entry name" value="Ribonuclease T2-like"/>
    <property type="match status" value="1"/>
</dbReference>
<name>A0A371B295_9SPHN</name>
<dbReference type="RefSeq" id="WP_115550494.1">
    <property type="nucleotide sequence ID" value="NZ_QRGP01000003.1"/>
</dbReference>
<comment type="caution">
    <text evidence="4">The sequence shown here is derived from an EMBL/GenBank/DDBJ whole genome shotgun (WGS) entry which is preliminary data.</text>
</comment>
<evidence type="ECO:0000256" key="1">
    <source>
        <dbReference type="ARBA" id="ARBA00007469"/>
    </source>
</evidence>
<dbReference type="GO" id="GO:0006401">
    <property type="term" value="P:RNA catabolic process"/>
    <property type="evidence" value="ECO:0007669"/>
    <property type="project" value="TreeGrafter"/>
</dbReference>
<dbReference type="InterPro" id="IPR036430">
    <property type="entry name" value="RNase_T2-like_sf"/>
</dbReference>
<organism evidence="4 5">
    <name type="scientific">Sphingorhabdus pulchriflava</name>
    <dbReference type="NCBI Taxonomy" id="2292257"/>
    <lineage>
        <taxon>Bacteria</taxon>
        <taxon>Pseudomonadati</taxon>
        <taxon>Pseudomonadota</taxon>
        <taxon>Alphaproteobacteria</taxon>
        <taxon>Sphingomonadales</taxon>
        <taxon>Sphingomonadaceae</taxon>
        <taxon>Sphingorhabdus</taxon>
    </lineage>
</organism>
<dbReference type="GO" id="GO:0003723">
    <property type="term" value="F:RNA binding"/>
    <property type="evidence" value="ECO:0007669"/>
    <property type="project" value="InterPro"/>
</dbReference>
<dbReference type="OrthoDB" id="4720638at2"/>
<keyword evidence="3" id="KW-0732">Signal</keyword>
<feature type="chain" id="PRO_5016976770" evidence="3">
    <location>
        <begin position="23"/>
        <end position="246"/>
    </location>
</feature>
<evidence type="ECO:0000313" key="5">
    <source>
        <dbReference type="Proteomes" id="UP000263833"/>
    </source>
</evidence>
<dbReference type="AlphaFoldDB" id="A0A371B295"/>
<dbReference type="InterPro" id="IPR018188">
    <property type="entry name" value="RNase_T2_His_AS_1"/>
</dbReference>
<dbReference type="InterPro" id="IPR001568">
    <property type="entry name" value="RNase_T2-like"/>
</dbReference>
<dbReference type="Proteomes" id="UP000263833">
    <property type="component" value="Unassembled WGS sequence"/>
</dbReference>
<sequence length="246" mass="27779">MWSRFALALPALALLATSTSHEPVLAQAWQCRPPASLPRPVPEIAKPGEIRRTAVDGYILALSWSREHCRGRENNPDDALQCGRTMGEFGFVLHGLWPEAKGPNYPQWCRKAELLSRKMVAQNICMTPSVQLLQHEWAKHGTCMARKPETYFGAARLLFDAMEFPDMERLSLQGEKEGNLTVARLTEEFALNNDGLSEQAIKVKTNRRGWLEEVHICLDKKFKPRACPNFVRGAADNAQIKIWRGT</sequence>
<dbReference type="Pfam" id="PF00445">
    <property type="entry name" value="Ribonuclease_T2"/>
    <property type="match status" value="1"/>
</dbReference>
<dbReference type="InterPro" id="IPR033130">
    <property type="entry name" value="RNase_T2_His_AS_2"/>
</dbReference>
<proteinExistence type="inferred from homology"/>
<gene>
    <name evidence="4" type="ORF">DXH95_15675</name>
</gene>
<feature type="signal peptide" evidence="3">
    <location>
        <begin position="1"/>
        <end position="22"/>
    </location>
</feature>
<evidence type="ECO:0000256" key="2">
    <source>
        <dbReference type="RuleBase" id="RU004328"/>
    </source>
</evidence>